<dbReference type="Pfam" id="PF01596">
    <property type="entry name" value="Methyltransf_3"/>
    <property type="match status" value="1"/>
</dbReference>
<dbReference type="PANTHER" id="PTHR43167:SF1">
    <property type="entry name" value="PUTATIVE (AFU_ORTHOLOGUE AFUA_6G01830)-RELATED"/>
    <property type="match status" value="1"/>
</dbReference>
<organism evidence="4 5">
    <name type="scientific">Candidatus Scatosoma pullistercoris</name>
    <dbReference type="NCBI Taxonomy" id="2840934"/>
    <lineage>
        <taxon>Bacteria</taxon>
        <taxon>Bacillati</taxon>
        <taxon>Bacillota</taxon>
        <taxon>Clostridia</taxon>
        <taxon>Candidatus Scatosoma</taxon>
    </lineage>
</organism>
<evidence type="ECO:0000256" key="1">
    <source>
        <dbReference type="ARBA" id="ARBA00022603"/>
    </source>
</evidence>
<evidence type="ECO:0000256" key="3">
    <source>
        <dbReference type="ARBA" id="ARBA00022691"/>
    </source>
</evidence>
<reference evidence="4" key="2">
    <citation type="journal article" date="2021" name="PeerJ">
        <title>Extensive microbial diversity within the chicken gut microbiome revealed by metagenomics and culture.</title>
        <authorList>
            <person name="Gilroy R."/>
            <person name="Ravi A."/>
            <person name="Getino M."/>
            <person name="Pursley I."/>
            <person name="Horton D.L."/>
            <person name="Alikhan N.F."/>
            <person name="Baker D."/>
            <person name="Gharbi K."/>
            <person name="Hall N."/>
            <person name="Watson M."/>
            <person name="Adriaenssens E.M."/>
            <person name="Foster-Nyarko E."/>
            <person name="Jarju S."/>
            <person name="Secka A."/>
            <person name="Antonio M."/>
            <person name="Oren A."/>
            <person name="Chaudhuri R.R."/>
            <person name="La Ragione R."/>
            <person name="Hildebrand F."/>
            <person name="Pallen M.J."/>
        </authorList>
    </citation>
    <scope>NUCLEOTIDE SEQUENCE</scope>
    <source>
        <strain evidence="4">11687</strain>
    </source>
</reference>
<evidence type="ECO:0000256" key="2">
    <source>
        <dbReference type="ARBA" id="ARBA00022679"/>
    </source>
</evidence>
<keyword evidence="1" id="KW-0489">Methyltransferase</keyword>
<name>A0A9D1ME27_9FIRM</name>
<dbReference type="SUPFAM" id="SSF53335">
    <property type="entry name" value="S-adenosyl-L-methionine-dependent methyltransferases"/>
    <property type="match status" value="1"/>
</dbReference>
<sequence length="209" mass="22868">MKYAALPVHAPVDERISALRADALSRGIPVADEETLNFLLLQLAAVRPSGILEIGTAVGLSAAAMLGCCPQAHLVTIEVEEDRWREAKKNLKTLGFSDRATCYLGDAGEILAMMNGTFDFVFLDGPKAQYEKYLFDLKRLLRPGGMLFADDVLLYGWVSGEKPTPQKRQSIVGKIRDYLKAVTEDPDWITSVLDVGDGVALSVLRKKGV</sequence>
<dbReference type="Gene3D" id="3.40.50.150">
    <property type="entry name" value="Vaccinia Virus protein VP39"/>
    <property type="match status" value="1"/>
</dbReference>
<dbReference type="PROSITE" id="PS51682">
    <property type="entry name" value="SAM_OMT_I"/>
    <property type="match status" value="1"/>
</dbReference>
<evidence type="ECO:0000313" key="4">
    <source>
        <dbReference type="EMBL" id="HIU58484.1"/>
    </source>
</evidence>
<comment type="caution">
    <text evidence="4">The sequence shown here is derived from an EMBL/GenBank/DDBJ whole genome shotgun (WGS) entry which is preliminary data.</text>
</comment>
<dbReference type="GO" id="GO:0008171">
    <property type="term" value="F:O-methyltransferase activity"/>
    <property type="evidence" value="ECO:0007669"/>
    <property type="project" value="InterPro"/>
</dbReference>
<keyword evidence="3" id="KW-0949">S-adenosyl-L-methionine</keyword>
<dbReference type="PANTHER" id="PTHR43167">
    <property type="entry name" value="PUTATIVE (AFU_ORTHOLOGUE AFUA_6G01830)-RELATED"/>
    <property type="match status" value="1"/>
</dbReference>
<protein>
    <submittedName>
        <fullName evidence="4">O-methyltransferase</fullName>
    </submittedName>
</protein>
<gene>
    <name evidence="4" type="ORF">IAC57_00135</name>
</gene>
<dbReference type="InterPro" id="IPR029063">
    <property type="entry name" value="SAM-dependent_MTases_sf"/>
</dbReference>
<dbReference type="CDD" id="cd02440">
    <property type="entry name" value="AdoMet_MTases"/>
    <property type="match status" value="1"/>
</dbReference>
<dbReference type="EMBL" id="DVMZ01000004">
    <property type="protein sequence ID" value="HIU58484.1"/>
    <property type="molecule type" value="Genomic_DNA"/>
</dbReference>
<evidence type="ECO:0000313" key="5">
    <source>
        <dbReference type="Proteomes" id="UP000824081"/>
    </source>
</evidence>
<dbReference type="InterPro" id="IPR002935">
    <property type="entry name" value="SAM_O-MeTrfase"/>
</dbReference>
<accession>A0A9D1ME27</accession>
<dbReference type="AlphaFoldDB" id="A0A9D1ME27"/>
<dbReference type="Proteomes" id="UP000824081">
    <property type="component" value="Unassembled WGS sequence"/>
</dbReference>
<reference evidence="4" key="1">
    <citation type="submission" date="2020-10" db="EMBL/GenBank/DDBJ databases">
        <authorList>
            <person name="Gilroy R."/>
        </authorList>
    </citation>
    <scope>NUCLEOTIDE SEQUENCE</scope>
    <source>
        <strain evidence="4">11687</strain>
    </source>
</reference>
<dbReference type="GO" id="GO:0032259">
    <property type="term" value="P:methylation"/>
    <property type="evidence" value="ECO:0007669"/>
    <property type="project" value="UniProtKB-KW"/>
</dbReference>
<keyword evidence="2" id="KW-0808">Transferase</keyword>
<proteinExistence type="predicted"/>